<proteinExistence type="predicted"/>
<organism evidence="1 2">
    <name type="scientific">Pseudopedobacter beijingensis</name>
    <dbReference type="NCBI Taxonomy" id="1207056"/>
    <lineage>
        <taxon>Bacteria</taxon>
        <taxon>Pseudomonadati</taxon>
        <taxon>Bacteroidota</taxon>
        <taxon>Sphingobacteriia</taxon>
        <taxon>Sphingobacteriales</taxon>
        <taxon>Sphingobacteriaceae</taxon>
        <taxon>Pseudopedobacter</taxon>
    </lineage>
</organism>
<comment type="caution">
    <text evidence="1">The sequence shown here is derived from an EMBL/GenBank/DDBJ whole genome shotgun (WGS) entry which is preliminary data.</text>
</comment>
<dbReference type="RefSeq" id="WP_379663832.1">
    <property type="nucleotide sequence ID" value="NZ_JBHUDG010000047.1"/>
</dbReference>
<sequence>MNPYTLRNEDFIDRVDVICPKCQSRALVTGGKPHGSVAEQETHVKFTCVTCGYALFYKNTPSFAIYKNSSHTEKKLRPIFLNSPCDPFFAFNLWYKTDTTFGVIWAYNLKHLLIIEDYIADKLRERHNVDMQNNSIASRLPQWIKSAKNRSYLLKIIHKLKQHA</sequence>
<evidence type="ECO:0000313" key="1">
    <source>
        <dbReference type="EMBL" id="MFD1631466.1"/>
    </source>
</evidence>
<gene>
    <name evidence="1" type="ORF">ACFSAH_16450</name>
</gene>
<dbReference type="Proteomes" id="UP001597118">
    <property type="component" value="Unassembled WGS sequence"/>
</dbReference>
<protein>
    <submittedName>
        <fullName evidence="1">Uncharacterized protein</fullName>
    </submittedName>
</protein>
<name>A0ABW4IFA8_9SPHI</name>
<reference evidence="2" key="1">
    <citation type="journal article" date="2019" name="Int. J. Syst. Evol. Microbiol.">
        <title>The Global Catalogue of Microorganisms (GCM) 10K type strain sequencing project: providing services to taxonomists for standard genome sequencing and annotation.</title>
        <authorList>
            <consortium name="The Broad Institute Genomics Platform"/>
            <consortium name="The Broad Institute Genome Sequencing Center for Infectious Disease"/>
            <person name="Wu L."/>
            <person name="Ma J."/>
        </authorList>
    </citation>
    <scope>NUCLEOTIDE SEQUENCE [LARGE SCALE GENOMIC DNA]</scope>
    <source>
        <strain evidence="2">CCUG 53762</strain>
    </source>
</reference>
<evidence type="ECO:0000313" key="2">
    <source>
        <dbReference type="Proteomes" id="UP001597118"/>
    </source>
</evidence>
<keyword evidence="2" id="KW-1185">Reference proteome</keyword>
<dbReference type="EMBL" id="JBHUDG010000047">
    <property type="protein sequence ID" value="MFD1631466.1"/>
    <property type="molecule type" value="Genomic_DNA"/>
</dbReference>
<accession>A0ABW4IFA8</accession>